<keyword evidence="2" id="KW-0808">Transferase</keyword>
<dbReference type="InterPro" id="IPR029063">
    <property type="entry name" value="SAM-dependent_MTases_sf"/>
</dbReference>
<dbReference type="GO" id="GO:0008757">
    <property type="term" value="F:S-adenosylmethionine-dependent methyltransferase activity"/>
    <property type="evidence" value="ECO:0007669"/>
    <property type="project" value="InterPro"/>
</dbReference>
<evidence type="ECO:0000259" key="1">
    <source>
        <dbReference type="Pfam" id="PF08241"/>
    </source>
</evidence>
<dbReference type="SUPFAM" id="SSF53335">
    <property type="entry name" value="S-adenosyl-L-methionine-dependent methyltransferases"/>
    <property type="match status" value="1"/>
</dbReference>
<keyword evidence="3" id="KW-1185">Reference proteome</keyword>
<accession>A0A841FF90</accession>
<feature type="domain" description="Methyltransferase type 11" evidence="1">
    <location>
        <begin position="55"/>
        <end position="147"/>
    </location>
</feature>
<evidence type="ECO:0000313" key="2">
    <source>
        <dbReference type="EMBL" id="MBB6034936.1"/>
    </source>
</evidence>
<organism evidence="2 3">
    <name type="scientific">Phytomonospora endophytica</name>
    <dbReference type="NCBI Taxonomy" id="714109"/>
    <lineage>
        <taxon>Bacteria</taxon>
        <taxon>Bacillati</taxon>
        <taxon>Actinomycetota</taxon>
        <taxon>Actinomycetes</taxon>
        <taxon>Micromonosporales</taxon>
        <taxon>Micromonosporaceae</taxon>
        <taxon>Phytomonospora</taxon>
    </lineage>
</organism>
<dbReference type="PANTHER" id="PTHR43591">
    <property type="entry name" value="METHYLTRANSFERASE"/>
    <property type="match status" value="1"/>
</dbReference>
<gene>
    <name evidence="2" type="ORF">HNR73_002790</name>
</gene>
<dbReference type="Proteomes" id="UP000548476">
    <property type="component" value="Unassembled WGS sequence"/>
</dbReference>
<dbReference type="Pfam" id="PF08241">
    <property type="entry name" value="Methyltransf_11"/>
    <property type="match status" value="1"/>
</dbReference>
<reference evidence="2 3" key="1">
    <citation type="submission" date="2020-08" db="EMBL/GenBank/DDBJ databases">
        <title>Genomic Encyclopedia of Type Strains, Phase IV (KMG-IV): sequencing the most valuable type-strain genomes for metagenomic binning, comparative biology and taxonomic classification.</title>
        <authorList>
            <person name="Goeker M."/>
        </authorList>
    </citation>
    <scope>NUCLEOTIDE SEQUENCE [LARGE SCALE GENOMIC DNA]</scope>
    <source>
        <strain evidence="2 3">YIM 65646</strain>
    </source>
</reference>
<evidence type="ECO:0000313" key="3">
    <source>
        <dbReference type="Proteomes" id="UP000548476"/>
    </source>
</evidence>
<dbReference type="InterPro" id="IPR013216">
    <property type="entry name" value="Methyltransf_11"/>
</dbReference>
<sequence length="267" mass="28347">MTDEDQAALLARGWDEAASGYERYFVPRFAPWVATAAEVVRDAALPPGPILVPCCGTFPELDALTAAHPGREIVGIDLSAGMIALARERAAGRPEVRLVHGDATALAATWPGTAAAVVSVFGLQQLPDPAAAITDWTRALRPGGRLSVVYWPPRTETEGPFALMEDVLAKATGDTGREQATWHQDLSAAAVSGGLAVGRDETVHHVIEHPGAAAYWTAMTVDGPMRRMMMARGADFEAAASADFLRRAPAGPWRHRPGAGLIEGRRT</sequence>
<dbReference type="PANTHER" id="PTHR43591:SF24">
    <property type="entry name" value="2-METHOXY-6-POLYPRENYL-1,4-BENZOQUINOL METHYLASE, MITOCHONDRIAL"/>
    <property type="match status" value="1"/>
</dbReference>
<dbReference type="RefSeq" id="WP_184787784.1">
    <property type="nucleotide sequence ID" value="NZ_BONT01000091.1"/>
</dbReference>
<proteinExistence type="predicted"/>
<comment type="caution">
    <text evidence="2">The sequence shown here is derived from an EMBL/GenBank/DDBJ whole genome shotgun (WGS) entry which is preliminary data.</text>
</comment>
<name>A0A841FF90_9ACTN</name>
<dbReference type="AlphaFoldDB" id="A0A841FF90"/>
<dbReference type="Gene3D" id="3.40.50.150">
    <property type="entry name" value="Vaccinia Virus protein VP39"/>
    <property type="match status" value="1"/>
</dbReference>
<dbReference type="CDD" id="cd02440">
    <property type="entry name" value="AdoMet_MTases"/>
    <property type="match status" value="1"/>
</dbReference>
<dbReference type="GO" id="GO:0032259">
    <property type="term" value="P:methylation"/>
    <property type="evidence" value="ECO:0007669"/>
    <property type="project" value="UniProtKB-KW"/>
</dbReference>
<protein>
    <submittedName>
        <fullName evidence="2">SAM-dependent methyltransferase</fullName>
    </submittedName>
</protein>
<dbReference type="EMBL" id="JACHGT010000005">
    <property type="protein sequence ID" value="MBB6034936.1"/>
    <property type="molecule type" value="Genomic_DNA"/>
</dbReference>
<keyword evidence="2" id="KW-0489">Methyltransferase</keyword>